<keyword evidence="2" id="KW-1185">Reference proteome</keyword>
<gene>
    <name evidence="1" type="ORF">KZH69_00350</name>
</gene>
<proteinExistence type="predicted"/>
<reference evidence="1 2" key="1">
    <citation type="submission" date="2021-07" db="EMBL/GenBank/DDBJ databases">
        <title>Flavobacterium sp. nov. isolated from sediment on the Taihu Lake.</title>
        <authorList>
            <person name="Qu J.-H."/>
        </authorList>
    </citation>
    <scope>NUCLEOTIDE SEQUENCE [LARGE SCALE GENOMIC DNA]</scope>
    <source>
        <strain evidence="1 2">NAS39</strain>
    </source>
</reference>
<dbReference type="PROSITE" id="PS51257">
    <property type="entry name" value="PROKAR_LIPOPROTEIN"/>
    <property type="match status" value="1"/>
</dbReference>
<comment type="caution">
    <text evidence="1">The sequence shown here is derived from an EMBL/GenBank/DDBJ whole genome shotgun (WGS) entry which is preliminary data.</text>
</comment>
<sequence length="141" mass="15645">MKKYFYFALGSVFLFSCNNETKNPDSAEIEDSVSVVSIERYQTEIFQTNADEYTAVTVNKLTGKVFIGKNAAGWYEATNAESIPAYDIPTYSISVFKGPDSSAQVALLDSETGKIYMYIVGHTANFYNTNIPLETLEKASN</sequence>
<dbReference type="EMBL" id="JAHWYN010000001">
    <property type="protein sequence ID" value="MBW4358925.1"/>
    <property type="molecule type" value="Genomic_DNA"/>
</dbReference>
<evidence type="ECO:0008006" key="3">
    <source>
        <dbReference type="Google" id="ProtNLM"/>
    </source>
</evidence>
<organism evidence="1 2">
    <name type="scientific">Flavobacterium taihuense</name>
    <dbReference type="NCBI Taxonomy" id="2857508"/>
    <lineage>
        <taxon>Bacteria</taxon>
        <taxon>Pseudomonadati</taxon>
        <taxon>Bacteroidota</taxon>
        <taxon>Flavobacteriia</taxon>
        <taxon>Flavobacteriales</taxon>
        <taxon>Flavobacteriaceae</taxon>
        <taxon>Flavobacterium</taxon>
    </lineage>
</organism>
<dbReference type="RefSeq" id="WP_219315471.1">
    <property type="nucleotide sequence ID" value="NZ_JAHWYN010000001.1"/>
</dbReference>
<protein>
    <recommendedName>
        <fullName evidence="3">Lipoprotein</fullName>
    </recommendedName>
</protein>
<evidence type="ECO:0000313" key="2">
    <source>
        <dbReference type="Proteomes" id="UP000812031"/>
    </source>
</evidence>
<name>A0ABS6XQG1_9FLAO</name>
<accession>A0ABS6XQG1</accession>
<dbReference type="Proteomes" id="UP000812031">
    <property type="component" value="Unassembled WGS sequence"/>
</dbReference>
<evidence type="ECO:0000313" key="1">
    <source>
        <dbReference type="EMBL" id="MBW4358925.1"/>
    </source>
</evidence>